<evidence type="ECO:0008006" key="5">
    <source>
        <dbReference type="Google" id="ProtNLM"/>
    </source>
</evidence>
<reference evidence="3 4" key="1">
    <citation type="journal article" date="2021" name="Front. Microbiol.">
        <title>Comprehensive Comparative Genomics and Phenotyping of Methylobacterium Species.</title>
        <authorList>
            <person name="Alessa O."/>
            <person name="Ogura Y."/>
            <person name="Fujitani Y."/>
            <person name="Takami H."/>
            <person name="Hayashi T."/>
            <person name="Sahin N."/>
            <person name="Tani A."/>
        </authorList>
    </citation>
    <scope>NUCLEOTIDE SEQUENCE [LARGE SCALE GENOMIC DNA]</scope>
    <source>
        <strain evidence="3 4">DSM 23679</strain>
    </source>
</reference>
<dbReference type="Proteomes" id="UP001055117">
    <property type="component" value="Unassembled WGS sequence"/>
</dbReference>
<evidence type="ECO:0000256" key="1">
    <source>
        <dbReference type="SAM" id="MobiDB-lite"/>
    </source>
</evidence>
<feature type="signal peptide" evidence="2">
    <location>
        <begin position="1"/>
        <end position="23"/>
    </location>
</feature>
<organism evidence="3 4">
    <name type="scientific">Methylobacterium cerastii</name>
    <dbReference type="NCBI Taxonomy" id="932741"/>
    <lineage>
        <taxon>Bacteria</taxon>
        <taxon>Pseudomonadati</taxon>
        <taxon>Pseudomonadota</taxon>
        <taxon>Alphaproteobacteria</taxon>
        <taxon>Hyphomicrobiales</taxon>
        <taxon>Methylobacteriaceae</taxon>
        <taxon>Methylobacterium</taxon>
    </lineage>
</organism>
<keyword evidence="4" id="KW-1185">Reference proteome</keyword>
<feature type="region of interest" description="Disordered" evidence="1">
    <location>
        <begin position="80"/>
        <end position="123"/>
    </location>
</feature>
<comment type="caution">
    <text evidence="3">The sequence shown here is derived from an EMBL/GenBank/DDBJ whole genome shotgun (WGS) entry which is preliminary data.</text>
</comment>
<feature type="region of interest" description="Disordered" evidence="1">
    <location>
        <begin position="27"/>
        <end position="54"/>
    </location>
</feature>
<feature type="chain" id="PRO_5045795069" description="Serine/threonine protein kinase" evidence="2">
    <location>
        <begin position="24"/>
        <end position="123"/>
    </location>
</feature>
<keyword evidence="2" id="KW-0732">Signal</keyword>
<proteinExistence type="predicted"/>
<dbReference type="RefSeq" id="WP_238272878.1">
    <property type="nucleotide sequence ID" value="NZ_BPQG01000074.1"/>
</dbReference>
<evidence type="ECO:0000256" key="2">
    <source>
        <dbReference type="SAM" id="SignalP"/>
    </source>
</evidence>
<feature type="compositionally biased region" description="Low complexity" evidence="1">
    <location>
        <begin position="89"/>
        <end position="106"/>
    </location>
</feature>
<protein>
    <recommendedName>
        <fullName evidence="5">Serine/threonine protein kinase</fullName>
    </recommendedName>
</protein>
<sequence>MKLTTLACLAALCVIGPETLSIAAPAAAPGAQAQPSLGRAGPPGVRAGDKRRRSYAACNRASHARALQGGRRRRFLIRCKLGYERPRTPSAQQQQSQPLQQQAPASAPAPAPMTAPAPAERKP</sequence>
<name>A0ABQ4QM22_9HYPH</name>
<evidence type="ECO:0000313" key="3">
    <source>
        <dbReference type="EMBL" id="GJD46287.1"/>
    </source>
</evidence>
<accession>A0ABQ4QM22</accession>
<gene>
    <name evidence="3" type="ORF">AFCDBAGC_4167</name>
</gene>
<evidence type="ECO:0000313" key="4">
    <source>
        <dbReference type="Proteomes" id="UP001055117"/>
    </source>
</evidence>
<dbReference type="EMBL" id="BPQG01000074">
    <property type="protein sequence ID" value="GJD46287.1"/>
    <property type="molecule type" value="Genomic_DNA"/>
</dbReference>